<proteinExistence type="predicted"/>
<dbReference type="SMART" id="SM00767">
    <property type="entry name" value="DCD"/>
    <property type="match status" value="1"/>
</dbReference>
<feature type="compositionally biased region" description="Basic and acidic residues" evidence="1">
    <location>
        <begin position="248"/>
        <end position="265"/>
    </location>
</feature>
<keyword evidence="3" id="KW-1185">Reference proteome</keyword>
<evidence type="ECO:0000313" key="4">
    <source>
        <dbReference type="RefSeq" id="XP_010469534.1"/>
    </source>
</evidence>
<feature type="compositionally biased region" description="Basic and acidic residues" evidence="1">
    <location>
        <begin position="492"/>
        <end position="506"/>
    </location>
</feature>
<gene>
    <name evidence="4" type="primary">LOC104749577</name>
</gene>
<dbReference type="Proteomes" id="UP000694864">
    <property type="component" value="Chromosome 16"/>
</dbReference>
<evidence type="ECO:0000259" key="2">
    <source>
        <dbReference type="PROSITE" id="PS51222"/>
    </source>
</evidence>
<feature type="compositionally biased region" description="Basic and acidic residues" evidence="1">
    <location>
        <begin position="522"/>
        <end position="555"/>
    </location>
</feature>
<organism evidence="3 4">
    <name type="scientific">Camelina sativa</name>
    <name type="common">False flax</name>
    <name type="synonym">Myagrum sativum</name>
    <dbReference type="NCBI Taxonomy" id="90675"/>
    <lineage>
        <taxon>Eukaryota</taxon>
        <taxon>Viridiplantae</taxon>
        <taxon>Streptophyta</taxon>
        <taxon>Embryophyta</taxon>
        <taxon>Tracheophyta</taxon>
        <taxon>Spermatophyta</taxon>
        <taxon>Magnoliopsida</taxon>
        <taxon>eudicotyledons</taxon>
        <taxon>Gunneridae</taxon>
        <taxon>Pentapetalae</taxon>
        <taxon>rosids</taxon>
        <taxon>malvids</taxon>
        <taxon>Brassicales</taxon>
        <taxon>Brassicaceae</taxon>
        <taxon>Camelineae</taxon>
        <taxon>Camelina</taxon>
    </lineage>
</organism>
<feature type="region of interest" description="Disordered" evidence="1">
    <location>
        <begin position="137"/>
        <end position="274"/>
    </location>
</feature>
<evidence type="ECO:0000313" key="3">
    <source>
        <dbReference type="Proteomes" id="UP000694864"/>
    </source>
</evidence>
<name>A0ABM0WDI0_CAMSA</name>
<accession>A0ABM0WDI0</accession>
<feature type="region of interest" description="Disordered" evidence="1">
    <location>
        <begin position="485"/>
        <end position="570"/>
    </location>
</feature>
<reference evidence="4" key="2">
    <citation type="submission" date="2025-08" db="UniProtKB">
        <authorList>
            <consortium name="RefSeq"/>
        </authorList>
    </citation>
    <scope>IDENTIFICATION</scope>
    <source>
        <tissue evidence="4">Leaf</tissue>
    </source>
</reference>
<evidence type="ECO:0000256" key="1">
    <source>
        <dbReference type="SAM" id="MobiDB-lite"/>
    </source>
</evidence>
<feature type="compositionally biased region" description="Basic and acidic residues" evidence="1">
    <location>
        <begin position="194"/>
        <end position="205"/>
    </location>
</feature>
<dbReference type="RefSeq" id="XP_010469534.1">
    <property type="nucleotide sequence ID" value="XM_010471232.2"/>
</dbReference>
<reference evidence="3" key="1">
    <citation type="journal article" date="2014" name="Nat. Commun.">
        <title>The emerging biofuel crop Camelina sativa retains a highly undifferentiated hexaploid genome structure.</title>
        <authorList>
            <person name="Kagale S."/>
            <person name="Koh C."/>
            <person name="Nixon J."/>
            <person name="Bollina V."/>
            <person name="Clarke W.E."/>
            <person name="Tuteja R."/>
            <person name="Spillane C."/>
            <person name="Robinson S.J."/>
            <person name="Links M.G."/>
            <person name="Clarke C."/>
            <person name="Higgins E.E."/>
            <person name="Huebert T."/>
            <person name="Sharpe A.G."/>
            <person name="Parkin I.A."/>
        </authorList>
    </citation>
    <scope>NUCLEOTIDE SEQUENCE [LARGE SCALE GENOMIC DNA]</scope>
    <source>
        <strain evidence="3">cv. DH55</strain>
    </source>
</reference>
<dbReference type="GeneID" id="104749577"/>
<feature type="region of interest" description="Disordered" evidence="1">
    <location>
        <begin position="1"/>
        <end position="47"/>
    </location>
</feature>
<feature type="domain" description="DCD" evidence="2">
    <location>
        <begin position="350"/>
        <end position="477"/>
    </location>
</feature>
<feature type="compositionally biased region" description="Acidic residues" evidence="1">
    <location>
        <begin position="30"/>
        <end position="41"/>
    </location>
</feature>
<feature type="region of interest" description="Disordered" evidence="1">
    <location>
        <begin position="618"/>
        <end position="641"/>
    </location>
</feature>
<dbReference type="PANTHER" id="PTHR46444">
    <property type="entry name" value="DCD (DEVELOPMENT AND CELL DEATH) DOMAIN PROTEIN-RELATED"/>
    <property type="match status" value="1"/>
</dbReference>
<feature type="compositionally biased region" description="Basic and acidic residues" evidence="1">
    <location>
        <begin position="618"/>
        <end position="628"/>
    </location>
</feature>
<sequence>MELQDALKDENEKPIEASVASEKKNREAVGEEADGKDENDEVVGTSAGEKSKAYEDFVETLVDLVAIKVPVEEENVIVEEPSVLVDSVEASSSGLNKPQGLPVKTKTIKKVKKLVKKKLRKCTAVQVPGQENVAVELGRTVGNSKEGEQSLEEPSLGGSEKDVKKVTTESASDFPQCSSGKGKDLETSVGGTDIESKKAETPHPEDDGENVVGGGEPSGKETLQQVKGKASILKRQKVKKAKGTLAKGPKEGLDLDSVVSDKRDAGASSGGNVMEAKKAIDGSVEAKTGLAEDTRRKRKRLRKQVLGSNKKHRNEVVAAAADATEQRTVEKKEQLVDDPEKEEMDKQGKVKIGGLIFMCNTKTRPDCFRFSVMGVQEKRKDYVMGIKPGLKLFLYDYDLKLLYGIFQASSSGGMKLERNAFGGSFPAQVRFKIFSDCLPLPESQFRNAIKENYNNNNKFKTALTNKQVFKLKKLFRPVTIPAQLTHTQPIPVHRDADRKRSERDRYAPSSSRAHPTRRHERRRDSPPPRREEQPPRDLYLSEREYRTYGLRKRDTTQQYPIPPPDSSYDIVNRDRVRLDSYRSSVDHERLFRQAEIERHNRSREVRFVHLPERDYHMYDHQSSRRELLSRNSPDPPTSAVALDSYRRDPYHIYEYERPRTFMASPRREDDDLYSRYVTADSLAEYYRSSSQRYPSITESELPPSLVSSRYAYSRSLPYSHR</sequence>
<dbReference type="InterPro" id="IPR013989">
    <property type="entry name" value="Dev_and_cell_death_domain"/>
</dbReference>
<feature type="compositionally biased region" description="Basic and acidic residues" evidence="1">
    <location>
        <begin position="1"/>
        <end position="29"/>
    </location>
</feature>
<feature type="compositionally biased region" description="Polar residues" evidence="1">
    <location>
        <begin position="168"/>
        <end position="179"/>
    </location>
</feature>
<protein>
    <submittedName>
        <fullName evidence="4">Uncharacterized protein LOC104749577</fullName>
    </submittedName>
</protein>
<feature type="compositionally biased region" description="Basic residues" evidence="1">
    <location>
        <begin position="232"/>
        <end position="242"/>
    </location>
</feature>
<dbReference type="PROSITE" id="PS51222">
    <property type="entry name" value="DCD"/>
    <property type="match status" value="1"/>
</dbReference>
<dbReference type="PANTHER" id="PTHR46444:SF3">
    <property type="entry name" value="DCD (DEVELOPMENT AND CELL DEATH) DOMAIN PROTEIN"/>
    <property type="match status" value="1"/>
</dbReference>
<dbReference type="Pfam" id="PF10539">
    <property type="entry name" value="Dev_Cell_Death"/>
    <property type="match status" value="1"/>
</dbReference>